<gene>
    <name evidence="1" type="ORF">CYMTET_53155</name>
</gene>
<name>A0AAE0EQ16_9CHLO</name>
<dbReference type="Proteomes" id="UP001190700">
    <property type="component" value="Unassembled WGS sequence"/>
</dbReference>
<comment type="caution">
    <text evidence="1">The sequence shown here is derived from an EMBL/GenBank/DDBJ whole genome shotgun (WGS) entry which is preliminary data.</text>
</comment>
<keyword evidence="2" id="KW-1185">Reference proteome</keyword>
<protein>
    <submittedName>
        <fullName evidence="1">Uncharacterized protein</fullName>
    </submittedName>
</protein>
<evidence type="ECO:0000313" key="2">
    <source>
        <dbReference type="Proteomes" id="UP001190700"/>
    </source>
</evidence>
<reference evidence="1 2" key="1">
    <citation type="journal article" date="2015" name="Genome Biol. Evol.">
        <title>Comparative Genomics of a Bacterivorous Green Alga Reveals Evolutionary Causalities and Consequences of Phago-Mixotrophic Mode of Nutrition.</title>
        <authorList>
            <person name="Burns J.A."/>
            <person name="Paasch A."/>
            <person name="Narechania A."/>
            <person name="Kim E."/>
        </authorList>
    </citation>
    <scope>NUCLEOTIDE SEQUENCE [LARGE SCALE GENOMIC DNA]</scope>
    <source>
        <strain evidence="1 2">PLY_AMNH</strain>
    </source>
</reference>
<dbReference type="EMBL" id="LGRX02034885">
    <property type="protein sequence ID" value="KAK3236723.1"/>
    <property type="molecule type" value="Genomic_DNA"/>
</dbReference>
<proteinExistence type="predicted"/>
<dbReference type="AlphaFoldDB" id="A0AAE0EQ16"/>
<sequence>MSDRLQSAIDAAKKRWGEPFCGFQVELNEKDGKEFPLQHRCLDAAEWKKNNVLESVLTTPYEVSKAMQGHTGCGLDKEFILASSVHADLTSDVVDVVSGVDATETWEDVHARSLAPEIQQFRQVAAQEISNRLLELGGDTLLALKMNPGIDTL</sequence>
<evidence type="ECO:0000313" key="1">
    <source>
        <dbReference type="EMBL" id="KAK3236723.1"/>
    </source>
</evidence>
<organism evidence="1 2">
    <name type="scientific">Cymbomonas tetramitiformis</name>
    <dbReference type="NCBI Taxonomy" id="36881"/>
    <lineage>
        <taxon>Eukaryota</taxon>
        <taxon>Viridiplantae</taxon>
        <taxon>Chlorophyta</taxon>
        <taxon>Pyramimonadophyceae</taxon>
        <taxon>Pyramimonadales</taxon>
        <taxon>Pyramimonadaceae</taxon>
        <taxon>Cymbomonas</taxon>
    </lineage>
</organism>
<accession>A0AAE0EQ16</accession>